<comment type="caution">
    <text evidence="4">The sequence shown here is derived from an EMBL/GenBank/DDBJ whole genome shotgun (WGS) entry which is preliminary data.</text>
</comment>
<dbReference type="EMBL" id="JARKHS020013847">
    <property type="protein sequence ID" value="KAK8775669.1"/>
    <property type="molecule type" value="Genomic_DNA"/>
</dbReference>
<name>A0AAQ4ELL9_AMBAM</name>
<reference evidence="4 5" key="1">
    <citation type="journal article" date="2023" name="Arcadia Sci">
        <title>De novo assembly of a long-read Amblyomma americanum tick genome.</title>
        <authorList>
            <person name="Chou S."/>
            <person name="Poskanzer K.E."/>
            <person name="Rollins M."/>
            <person name="Thuy-Boun P.S."/>
        </authorList>
    </citation>
    <scope>NUCLEOTIDE SEQUENCE [LARGE SCALE GENOMIC DNA]</scope>
    <source>
        <strain evidence="4">F_SG_1</strain>
        <tissue evidence="4">Salivary glands</tissue>
    </source>
</reference>
<evidence type="ECO:0000259" key="3">
    <source>
        <dbReference type="Pfam" id="PF00685"/>
    </source>
</evidence>
<dbReference type="AlphaFoldDB" id="A0AAQ4ELL9"/>
<keyword evidence="2" id="KW-0808">Transferase</keyword>
<accession>A0AAQ4ELL9</accession>
<protein>
    <recommendedName>
        <fullName evidence="3">Sulfotransferase domain-containing protein</fullName>
    </recommendedName>
</protein>
<keyword evidence="5" id="KW-1185">Reference proteome</keyword>
<dbReference type="Gene3D" id="3.40.50.300">
    <property type="entry name" value="P-loop containing nucleotide triphosphate hydrolases"/>
    <property type="match status" value="1"/>
</dbReference>
<dbReference type="GO" id="GO:0008146">
    <property type="term" value="F:sulfotransferase activity"/>
    <property type="evidence" value="ECO:0007669"/>
    <property type="project" value="InterPro"/>
</dbReference>
<dbReference type="PANTHER" id="PTHR11783">
    <property type="entry name" value="SULFOTRANSFERASE SULT"/>
    <property type="match status" value="1"/>
</dbReference>
<feature type="domain" description="Sulfotransferase" evidence="3">
    <location>
        <begin position="49"/>
        <end position="240"/>
    </location>
</feature>
<evidence type="ECO:0000256" key="2">
    <source>
        <dbReference type="ARBA" id="ARBA00022679"/>
    </source>
</evidence>
<dbReference type="InterPro" id="IPR000863">
    <property type="entry name" value="Sulfotransferase_dom"/>
</dbReference>
<dbReference type="Pfam" id="PF00685">
    <property type="entry name" value="Sulfotransfer_1"/>
    <property type="match status" value="1"/>
</dbReference>
<comment type="similarity">
    <text evidence="1">Belongs to the sulfotransferase 1 family.</text>
</comment>
<dbReference type="Proteomes" id="UP001321473">
    <property type="component" value="Unassembled WGS sequence"/>
</dbReference>
<sequence length="335" mass="38934">MEDGGRKPGNGRSERKKPNLMLVRGTPFAGYFLREYIESAMDYEHQECDLFVVTYVKCGTTWMQHIVYLIQNNGVPPANAAEFYKASPFIEICGSDCVKWMKRPGAIKTHLPLHLMRYSPKARYIVVIRNPFDVLVSMHNFWFMISAYKYDGDFNDSYENFMADYIESGNYFTFYKDWYERSANPNVLFIVYEDMKKDPEEAILKVARFLGPEYETRLMADGGKVLKDVLKYSSVEEMKKYTNDMIHDFYADEFAFQGEEYAGLRKFHEVVHSGRGGGSSTAPSADKIYYVRKGIVGDWKNYFSPEQVKRLKERFYLETQGSGIAHLWPDLGFND</sequence>
<evidence type="ECO:0000313" key="4">
    <source>
        <dbReference type="EMBL" id="KAK8775669.1"/>
    </source>
</evidence>
<dbReference type="SUPFAM" id="SSF52540">
    <property type="entry name" value="P-loop containing nucleoside triphosphate hydrolases"/>
    <property type="match status" value="1"/>
</dbReference>
<gene>
    <name evidence="4" type="ORF">V5799_030987</name>
</gene>
<evidence type="ECO:0000256" key="1">
    <source>
        <dbReference type="ARBA" id="ARBA00005771"/>
    </source>
</evidence>
<organism evidence="4 5">
    <name type="scientific">Amblyomma americanum</name>
    <name type="common">Lone star tick</name>
    <dbReference type="NCBI Taxonomy" id="6943"/>
    <lineage>
        <taxon>Eukaryota</taxon>
        <taxon>Metazoa</taxon>
        <taxon>Ecdysozoa</taxon>
        <taxon>Arthropoda</taxon>
        <taxon>Chelicerata</taxon>
        <taxon>Arachnida</taxon>
        <taxon>Acari</taxon>
        <taxon>Parasitiformes</taxon>
        <taxon>Ixodida</taxon>
        <taxon>Ixodoidea</taxon>
        <taxon>Ixodidae</taxon>
        <taxon>Amblyomminae</taxon>
        <taxon>Amblyomma</taxon>
    </lineage>
</organism>
<evidence type="ECO:0000313" key="5">
    <source>
        <dbReference type="Proteomes" id="UP001321473"/>
    </source>
</evidence>
<dbReference type="InterPro" id="IPR027417">
    <property type="entry name" value="P-loop_NTPase"/>
</dbReference>
<proteinExistence type="inferred from homology"/>